<dbReference type="Proteomes" id="UP000657177">
    <property type="component" value="Unassembled WGS sequence"/>
</dbReference>
<evidence type="ECO:0000313" key="2">
    <source>
        <dbReference type="EMBL" id="MBA2132750.1"/>
    </source>
</evidence>
<keyword evidence="3" id="KW-1185">Reference proteome</keyword>
<feature type="chain" id="PRO_5039174746" description="Flagellar assembly protein T N-terminal domain-containing protein" evidence="1">
    <location>
        <begin position="22"/>
        <end position="353"/>
    </location>
</feature>
<keyword evidence="1" id="KW-0732">Signal</keyword>
<dbReference type="EMBL" id="JAAKDE010000008">
    <property type="protein sequence ID" value="MBA2132750.1"/>
    <property type="molecule type" value="Genomic_DNA"/>
</dbReference>
<evidence type="ECO:0000313" key="3">
    <source>
        <dbReference type="Proteomes" id="UP000657177"/>
    </source>
</evidence>
<evidence type="ECO:0000256" key="1">
    <source>
        <dbReference type="SAM" id="SignalP"/>
    </source>
</evidence>
<proteinExistence type="predicted"/>
<comment type="caution">
    <text evidence="2">The sequence shown here is derived from an EMBL/GenBank/DDBJ whole genome shotgun (WGS) entry which is preliminary data.</text>
</comment>
<name>A0A8J6HZG3_9FIRM</name>
<evidence type="ECO:0008006" key="4">
    <source>
        <dbReference type="Google" id="ProtNLM"/>
    </source>
</evidence>
<accession>A0A8J6HZG3</accession>
<dbReference type="RefSeq" id="WP_181339207.1">
    <property type="nucleotide sequence ID" value="NZ_JAAKDE010000008.1"/>
</dbReference>
<dbReference type="InterPro" id="IPR038180">
    <property type="entry name" value="FlgT_N_sf"/>
</dbReference>
<feature type="signal peptide" evidence="1">
    <location>
        <begin position="1"/>
        <end position="21"/>
    </location>
</feature>
<reference evidence="2" key="1">
    <citation type="submission" date="2020-06" db="EMBL/GenBank/DDBJ databases">
        <title>Novel chitinolytic bacterium.</title>
        <authorList>
            <person name="Ungkulpasvich U."/>
            <person name="Kosugi A."/>
            <person name="Uke A."/>
        </authorList>
    </citation>
    <scope>NUCLEOTIDE SEQUENCE</scope>
    <source>
        <strain evidence="2">UUS1-1</strain>
    </source>
</reference>
<gene>
    <name evidence="2" type="ORF">G5B42_04225</name>
</gene>
<dbReference type="AlphaFoldDB" id="A0A8J6HZG3"/>
<organism evidence="2 3">
    <name type="scientific">Capillibacterium thermochitinicola</name>
    <dbReference type="NCBI Taxonomy" id="2699427"/>
    <lineage>
        <taxon>Bacteria</taxon>
        <taxon>Bacillati</taxon>
        <taxon>Bacillota</taxon>
        <taxon>Capillibacterium</taxon>
    </lineage>
</organism>
<dbReference type="Gene3D" id="3.30.1660.40">
    <property type="entry name" value="FlgT, N-terminal domain"/>
    <property type="match status" value="1"/>
</dbReference>
<protein>
    <recommendedName>
        <fullName evidence="4">Flagellar assembly protein T N-terminal domain-containing protein</fullName>
    </recommendedName>
</protein>
<sequence length="353" mass="38513">MKKFRLIWLCFFLFLAVSPVASELAEEETIVLQVVGEALLNAGDIAKARELAVANGLQQAVEQAVGILVYSETQVENYELIRDSIRLRSAGYVSSYEIIDYWVEQNVCKVLLTVGIKRGRMIEDLQELRLNLKLAGDPRLLVSVVAINRDLATAGLETQLVDGLRQAGYQVVTAGGQQAGGAQHDLLVQGMVLGEILGRFHGFVSCRVFLETKVVKTGTGEVLAVQNWQQTAVDLTAAAAAEKAMRLAGENLLPALLTDLAGIITEARLLTVVVDNVSYQQLMQFQQQLKETPMVKAVQLREYAGHKALLSVETTLTAPQLADQLAGGRGMDIEITGVSQFLIKLIFHGGWKP</sequence>